<dbReference type="AlphaFoldDB" id="A0A0V1JLC0"/>
<dbReference type="PANTHER" id="PTHR10117:SF54">
    <property type="entry name" value="TRANSIENT RECEPTOR POTENTIAL-GAMMA PROTEIN"/>
    <property type="match status" value="1"/>
</dbReference>
<dbReference type="PANTHER" id="PTHR10117">
    <property type="entry name" value="TRANSIENT RECEPTOR POTENTIAL CHANNEL"/>
    <property type="match status" value="1"/>
</dbReference>
<dbReference type="SUPFAM" id="SSF48403">
    <property type="entry name" value="Ankyrin repeat"/>
    <property type="match status" value="1"/>
</dbReference>
<accession>A0A0V1JLC0</accession>
<dbReference type="InterPro" id="IPR013555">
    <property type="entry name" value="TRP_dom"/>
</dbReference>
<dbReference type="EMBL" id="JYDV01000084">
    <property type="protein sequence ID" value="KRZ35758.1"/>
    <property type="molecule type" value="Genomic_DNA"/>
</dbReference>
<keyword evidence="6" id="KW-0812">Transmembrane</keyword>
<evidence type="ECO:0000313" key="8">
    <source>
        <dbReference type="EMBL" id="KRZ35758.1"/>
    </source>
</evidence>
<keyword evidence="2" id="KW-0677">Repeat</keyword>
<dbReference type="InterPro" id="IPR002153">
    <property type="entry name" value="TRPC_channel"/>
</dbReference>
<keyword evidence="3" id="KW-0406">Ion transport</keyword>
<keyword evidence="5" id="KW-0040">ANK repeat</keyword>
<dbReference type="GO" id="GO:0070679">
    <property type="term" value="F:inositol 1,4,5 trisphosphate binding"/>
    <property type="evidence" value="ECO:0007669"/>
    <property type="project" value="TreeGrafter"/>
</dbReference>
<gene>
    <name evidence="8" type="primary">TRPC5</name>
    <name evidence="8" type="ORF">T4C_1394</name>
</gene>
<dbReference type="GO" id="GO:0051480">
    <property type="term" value="P:regulation of cytosolic calcium ion concentration"/>
    <property type="evidence" value="ECO:0007669"/>
    <property type="project" value="TreeGrafter"/>
</dbReference>
<evidence type="ECO:0000256" key="3">
    <source>
        <dbReference type="ARBA" id="ARBA00023065"/>
    </source>
</evidence>
<evidence type="ECO:0000256" key="4">
    <source>
        <dbReference type="ARBA" id="ARBA00023303"/>
    </source>
</evidence>
<dbReference type="InterPro" id="IPR036770">
    <property type="entry name" value="Ankyrin_rpt-contain_sf"/>
</dbReference>
<dbReference type="SMART" id="SM01420">
    <property type="entry name" value="TRP_2"/>
    <property type="match status" value="1"/>
</dbReference>
<keyword evidence="4" id="KW-0407">Ion channel</keyword>
<evidence type="ECO:0000256" key="1">
    <source>
        <dbReference type="ARBA" id="ARBA00022448"/>
    </source>
</evidence>
<dbReference type="Gene3D" id="1.25.40.20">
    <property type="entry name" value="Ankyrin repeat-containing domain"/>
    <property type="match status" value="1"/>
</dbReference>
<organism evidence="8 9">
    <name type="scientific">Trichinella pseudospiralis</name>
    <name type="common">Parasitic roundworm</name>
    <dbReference type="NCBI Taxonomy" id="6337"/>
    <lineage>
        <taxon>Eukaryota</taxon>
        <taxon>Metazoa</taxon>
        <taxon>Ecdysozoa</taxon>
        <taxon>Nematoda</taxon>
        <taxon>Enoplea</taxon>
        <taxon>Dorylaimia</taxon>
        <taxon>Trichinellida</taxon>
        <taxon>Trichinellidae</taxon>
        <taxon>Trichinella</taxon>
    </lineage>
</organism>
<keyword evidence="6" id="KW-1133">Transmembrane helix</keyword>
<protein>
    <submittedName>
        <fullName evidence="8">Transient receptor potential-gamma protein</fullName>
    </submittedName>
</protein>
<evidence type="ECO:0000259" key="7">
    <source>
        <dbReference type="SMART" id="SM01420"/>
    </source>
</evidence>
<feature type="domain" description="Transient receptor ion channel" evidence="7">
    <location>
        <begin position="162"/>
        <end position="226"/>
    </location>
</feature>
<sequence>MKCRHILLYTLYNTVETSTTAMDTKSKGGARDIFDLIDCGKEDELANCVSKNPAVLDFENMNRFTVAQYAILRKKWKPILKWLPKIEYRLKETVLIAVFGSEVKVVAALLRDRRYDVNSELPVLFPDYLTPIIVAAQMGNYKMIKLLVEMGYRVPVPHRAGCICNECEIEKNHKDDVSITLLRLESYKALCNPAYLLQDIFPDPIIESFMLCREMDKCIDCEPYYKDIYSGLKENLRRLPTALILCCQTEEEAAVMLKESQGAPVGSLTAFPRVSVAIDTDQKDFLNDPRCLTVLKKKFKGEWADWNGLSNSEKVARIAVHTVGYPITSLVNVLTNGKVFKSYSTPVARFISFATSYVIFLMCLIAFTQYKERRDLRGAPDSRTT</sequence>
<comment type="caution">
    <text evidence="8">The sequence shown here is derived from an EMBL/GenBank/DDBJ whole genome shotgun (WGS) entry which is preliminary data.</text>
</comment>
<evidence type="ECO:0000256" key="2">
    <source>
        <dbReference type="ARBA" id="ARBA00022737"/>
    </source>
</evidence>
<feature type="repeat" description="ANK" evidence="5">
    <location>
        <begin position="127"/>
        <end position="159"/>
    </location>
</feature>
<evidence type="ECO:0000256" key="5">
    <source>
        <dbReference type="PROSITE-ProRule" id="PRU00023"/>
    </source>
</evidence>
<keyword evidence="6" id="KW-0472">Membrane</keyword>
<dbReference type="PROSITE" id="PS50088">
    <property type="entry name" value="ANK_REPEAT"/>
    <property type="match status" value="1"/>
</dbReference>
<proteinExistence type="predicted"/>
<dbReference type="GO" id="GO:0005886">
    <property type="term" value="C:plasma membrane"/>
    <property type="evidence" value="ECO:0007669"/>
    <property type="project" value="TreeGrafter"/>
</dbReference>
<dbReference type="GO" id="GO:0015279">
    <property type="term" value="F:store-operated calcium channel activity"/>
    <property type="evidence" value="ECO:0007669"/>
    <property type="project" value="TreeGrafter"/>
</dbReference>
<dbReference type="InterPro" id="IPR002110">
    <property type="entry name" value="Ankyrin_rpt"/>
</dbReference>
<evidence type="ECO:0000256" key="6">
    <source>
        <dbReference type="SAM" id="Phobius"/>
    </source>
</evidence>
<feature type="transmembrane region" description="Helical" evidence="6">
    <location>
        <begin position="347"/>
        <end position="367"/>
    </location>
</feature>
<evidence type="ECO:0000313" key="9">
    <source>
        <dbReference type="Proteomes" id="UP000054826"/>
    </source>
</evidence>
<dbReference type="Pfam" id="PF08344">
    <property type="entry name" value="TRP_2"/>
    <property type="match status" value="1"/>
</dbReference>
<reference evidence="8 9" key="1">
    <citation type="submission" date="2015-01" db="EMBL/GenBank/DDBJ databases">
        <title>Evolution of Trichinella species and genotypes.</title>
        <authorList>
            <person name="Korhonen P.K."/>
            <person name="Edoardo P."/>
            <person name="Giuseppe L.R."/>
            <person name="Gasser R.B."/>
        </authorList>
    </citation>
    <scope>NUCLEOTIDE SEQUENCE [LARGE SCALE GENOMIC DNA]</scope>
    <source>
        <strain evidence="8">ISS176</strain>
    </source>
</reference>
<keyword evidence="8" id="KW-0675">Receptor</keyword>
<keyword evidence="1" id="KW-0813">Transport</keyword>
<name>A0A0V1JLC0_TRIPS</name>
<dbReference type="Proteomes" id="UP000054826">
    <property type="component" value="Unassembled WGS sequence"/>
</dbReference>
<dbReference type="GO" id="GO:0034703">
    <property type="term" value="C:cation channel complex"/>
    <property type="evidence" value="ECO:0007669"/>
    <property type="project" value="TreeGrafter"/>
</dbReference>